<feature type="compositionally biased region" description="Polar residues" evidence="8">
    <location>
        <begin position="194"/>
        <end position="215"/>
    </location>
</feature>
<dbReference type="Proteomes" id="UP000054560">
    <property type="component" value="Unassembled WGS sequence"/>
</dbReference>
<proteinExistence type="inferred from homology"/>
<dbReference type="SMART" id="SM00397">
    <property type="entry name" value="t_SNARE"/>
    <property type="match status" value="1"/>
</dbReference>
<dbReference type="GO" id="GO:0000139">
    <property type="term" value="C:Golgi membrane"/>
    <property type="evidence" value="ECO:0007669"/>
    <property type="project" value="TreeGrafter"/>
</dbReference>
<comment type="similarity">
    <text evidence="2">Belongs to the syntaxin family.</text>
</comment>
<keyword evidence="12" id="KW-1185">Reference proteome</keyword>
<dbReference type="GO" id="GO:0048278">
    <property type="term" value="P:vesicle docking"/>
    <property type="evidence" value="ECO:0007669"/>
    <property type="project" value="TreeGrafter"/>
</dbReference>
<feature type="transmembrane region" description="Helical" evidence="9">
    <location>
        <begin position="283"/>
        <end position="303"/>
    </location>
</feature>
<dbReference type="GO" id="GO:0000149">
    <property type="term" value="F:SNARE binding"/>
    <property type="evidence" value="ECO:0007669"/>
    <property type="project" value="TreeGrafter"/>
</dbReference>
<dbReference type="PANTHER" id="PTHR19957">
    <property type="entry name" value="SYNTAXIN"/>
    <property type="match status" value="1"/>
</dbReference>
<sequence length="304" mass="34131">MDSFNVNFFECPLSTYWPCKSGASEFTRIAKSIQKDINNTFGKLEKLTLLAKKKNMFEDRPVEIQELTYIIKQDIANLNNQISRLQQYQLSKTRGMAQTQSNSNSVVVILQSRLAAMSSGFKGVLEERTKNIQHQQQRRQQFSGSTGPPQQLSFAPAPPADSSGGHYGKDHLRQRQGVQQEESHAIEMGGPAGPSTQHASYQQMQLQDNQGSAYMQDRSNAVDSINKTIAELGGIFTQLATLVHEQGQMAERIDTNTMDAELNIEGAHNELLKYFNSVSSNRWLMIKIFAVIIVFFVIFSLFLA</sequence>
<keyword evidence="6" id="KW-0175">Coiled coil</keyword>
<feature type="domain" description="T-SNARE coiled-coil homology" evidence="10">
    <location>
        <begin position="212"/>
        <end position="274"/>
    </location>
</feature>
<keyword evidence="5 9" id="KW-1133">Transmembrane helix</keyword>
<dbReference type="GO" id="GO:0006906">
    <property type="term" value="P:vesicle fusion"/>
    <property type="evidence" value="ECO:0007669"/>
    <property type="project" value="TreeGrafter"/>
</dbReference>
<dbReference type="GO" id="GO:0031201">
    <property type="term" value="C:SNARE complex"/>
    <property type="evidence" value="ECO:0007669"/>
    <property type="project" value="TreeGrafter"/>
</dbReference>
<comment type="subcellular location">
    <subcellularLocation>
        <location evidence="1">Membrane</location>
        <topology evidence="1">Single-pass type IV membrane protein</topology>
    </subcellularLocation>
</comment>
<feature type="compositionally biased region" description="Polar residues" evidence="8">
    <location>
        <begin position="142"/>
        <end position="153"/>
    </location>
</feature>
<evidence type="ECO:0000256" key="9">
    <source>
        <dbReference type="SAM" id="Phobius"/>
    </source>
</evidence>
<accession>A0A0L0GB42</accession>
<dbReference type="RefSeq" id="XP_014160016.1">
    <property type="nucleotide sequence ID" value="XM_014304541.1"/>
</dbReference>
<evidence type="ECO:0000313" key="12">
    <source>
        <dbReference type="Proteomes" id="UP000054560"/>
    </source>
</evidence>
<keyword evidence="7 9" id="KW-0472">Membrane</keyword>
<evidence type="ECO:0000256" key="1">
    <source>
        <dbReference type="ARBA" id="ARBA00004211"/>
    </source>
</evidence>
<dbReference type="GeneID" id="25902234"/>
<evidence type="ECO:0000313" key="11">
    <source>
        <dbReference type="EMBL" id="KNC86114.1"/>
    </source>
</evidence>
<reference evidence="11 12" key="1">
    <citation type="submission" date="2011-02" db="EMBL/GenBank/DDBJ databases">
        <title>The Genome Sequence of Sphaeroforma arctica JP610.</title>
        <authorList>
            <consortium name="The Broad Institute Genome Sequencing Platform"/>
            <person name="Russ C."/>
            <person name="Cuomo C."/>
            <person name="Young S.K."/>
            <person name="Zeng Q."/>
            <person name="Gargeya S."/>
            <person name="Alvarado L."/>
            <person name="Berlin A."/>
            <person name="Chapman S.B."/>
            <person name="Chen Z."/>
            <person name="Freedman E."/>
            <person name="Gellesch M."/>
            <person name="Goldberg J."/>
            <person name="Griggs A."/>
            <person name="Gujja S."/>
            <person name="Heilman E."/>
            <person name="Heiman D."/>
            <person name="Howarth C."/>
            <person name="Mehta T."/>
            <person name="Neiman D."/>
            <person name="Pearson M."/>
            <person name="Roberts A."/>
            <person name="Saif S."/>
            <person name="Shea T."/>
            <person name="Shenoy N."/>
            <person name="Sisk P."/>
            <person name="Stolte C."/>
            <person name="Sykes S."/>
            <person name="White J."/>
            <person name="Yandava C."/>
            <person name="Burger G."/>
            <person name="Gray M.W."/>
            <person name="Holland P.W.H."/>
            <person name="King N."/>
            <person name="Lang F.B.F."/>
            <person name="Roger A.J."/>
            <person name="Ruiz-Trillo I."/>
            <person name="Haas B."/>
            <person name="Nusbaum C."/>
            <person name="Birren B."/>
        </authorList>
    </citation>
    <scope>NUCLEOTIDE SEQUENCE [LARGE SCALE GENOMIC DNA]</scope>
    <source>
        <strain evidence="11 12">JP610</strain>
    </source>
</reference>
<dbReference type="STRING" id="667725.A0A0L0GB42"/>
<dbReference type="PANTHER" id="PTHR19957:SF3">
    <property type="entry name" value="SYNTAXIN-5"/>
    <property type="match status" value="1"/>
</dbReference>
<dbReference type="GO" id="GO:0005484">
    <property type="term" value="F:SNAP receptor activity"/>
    <property type="evidence" value="ECO:0007669"/>
    <property type="project" value="TreeGrafter"/>
</dbReference>
<protein>
    <recommendedName>
        <fullName evidence="10">t-SNARE coiled-coil homology domain-containing protein</fullName>
    </recommendedName>
</protein>
<evidence type="ECO:0000256" key="8">
    <source>
        <dbReference type="SAM" id="MobiDB-lite"/>
    </source>
</evidence>
<gene>
    <name evidence="11" type="ORF">SARC_01730</name>
</gene>
<dbReference type="Gene3D" id="1.20.58.70">
    <property type="match status" value="1"/>
</dbReference>
<dbReference type="SUPFAM" id="SSF47661">
    <property type="entry name" value="t-snare proteins"/>
    <property type="match status" value="1"/>
</dbReference>
<dbReference type="InterPro" id="IPR045242">
    <property type="entry name" value="Syntaxin"/>
</dbReference>
<dbReference type="Pfam" id="PF05739">
    <property type="entry name" value="SNARE"/>
    <property type="match status" value="1"/>
</dbReference>
<dbReference type="GO" id="GO:0006886">
    <property type="term" value="P:intracellular protein transport"/>
    <property type="evidence" value="ECO:0007669"/>
    <property type="project" value="TreeGrafter"/>
</dbReference>
<dbReference type="InterPro" id="IPR010989">
    <property type="entry name" value="SNARE"/>
</dbReference>
<keyword evidence="3" id="KW-0813">Transport</keyword>
<dbReference type="PROSITE" id="PS50192">
    <property type="entry name" value="T_SNARE"/>
    <property type="match status" value="1"/>
</dbReference>
<evidence type="ECO:0000256" key="6">
    <source>
        <dbReference type="ARBA" id="ARBA00023054"/>
    </source>
</evidence>
<organism evidence="11 12">
    <name type="scientific">Sphaeroforma arctica JP610</name>
    <dbReference type="NCBI Taxonomy" id="667725"/>
    <lineage>
        <taxon>Eukaryota</taxon>
        <taxon>Ichthyosporea</taxon>
        <taxon>Ichthyophonida</taxon>
        <taxon>Sphaeroforma</taxon>
    </lineage>
</organism>
<keyword evidence="4 9" id="KW-0812">Transmembrane</keyword>
<evidence type="ECO:0000256" key="3">
    <source>
        <dbReference type="ARBA" id="ARBA00022448"/>
    </source>
</evidence>
<dbReference type="CDD" id="cd15844">
    <property type="entry name" value="SNARE_syntaxin5"/>
    <property type="match status" value="1"/>
</dbReference>
<dbReference type="OrthoDB" id="421009at2759"/>
<dbReference type="InterPro" id="IPR000727">
    <property type="entry name" value="T_SNARE_dom"/>
</dbReference>
<dbReference type="EMBL" id="KQ241667">
    <property type="protein sequence ID" value="KNC86114.1"/>
    <property type="molecule type" value="Genomic_DNA"/>
</dbReference>
<feature type="region of interest" description="Disordered" evidence="8">
    <location>
        <begin position="131"/>
        <end position="215"/>
    </location>
</feature>
<dbReference type="GO" id="GO:0006888">
    <property type="term" value="P:endoplasmic reticulum to Golgi vesicle-mediated transport"/>
    <property type="evidence" value="ECO:0007669"/>
    <property type="project" value="TreeGrafter"/>
</dbReference>
<dbReference type="AlphaFoldDB" id="A0A0L0GB42"/>
<evidence type="ECO:0000256" key="2">
    <source>
        <dbReference type="ARBA" id="ARBA00009063"/>
    </source>
</evidence>
<evidence type="ECO:0000256" key="7">
    <source>
        <dbReference type="ARBA" id="ARBA00023136"/>
    </source>
</evidence>
<evidence type="ECO:0000259" key="10">
    <source>
        <dbReference type="PROSITE" id="PS50192"/>
    </source>
</evidence>
<name>A0A0L0GB42_9EUKA</name>
<evidence type="ECO:0000256" key="4">
    <source>
        <dbReference type="ARBA" id="ARBA00022692"/>
    </source>
</evidence>
<evidence type="ECO:0000256" key="5">
    <source>
        <dbReference type="ARBA" id="ARBA00022989"/>
    </source>
</evidence>
<dbReference type="eggNOG" id="KOG0812">
    <property type="taxonomic scope" value="Eukaryota"/>
</dbReference>